<reference evidence="2 3" key="1">
    <citation type="submission" date="2016-02" db="EMBL/GenBank/DDBJ databases">
        <authorList>
            <person name="Wen L."/>
            <person name="He K."/>
            <person name="Yang H."/>
        </authorList>
    </citation>
    <scope>NUCLEOTIDE SEQUENCE [LARGE SCALE GENOMIC DNA]</scope>
    <source>
        <strain evidence="2 3">TSA40</strain>
    </source>
</reference>
<dbReference type="Gene3D" id="1.20.120.520">
    <property type="entry name" value="nmb1532 protein domain like"/>
    <property type="match status" value="1"/>
</dbReference>
<dbReference type="AlphaFoldDB" id="A0A254TFR0"/>
<dbReference type="OrthoDB" id="9792554at2"/>
<dbReference type="RefSeq" id="WP_088708314.1">
    <property type="nucleotide sequence ID" value="NZ_LSTO01000001.1"/>
</dbReference>
<dbReference type="Proteomes" id="UP000197535">
    <property type="component" value="Unassembled WGS sequence"/>
</dbReference>
<accession>A0A254TFR0</accession>
<evidence type="ECO:0000313" key="2">
    <source>
        <dbReference type="EMBL" id="OWW21460.1"/>
    </source>
</evidence>
<gene>
    <name evidence="2" type="ORF">AYR66_20180</name>
</gene>
<proteinExistence type="predicted"/>
<feature type="domain" description="Hemerythrin-like" evidence="1">
    <location>
        <begin position="4"/>
        <end position="125"/>
    </location>
</feature>
<name>A0A254TFR0_9BURK</name>
<organism evidence="2 3">
    <name type="scientific">Noviherbaspirillum denitrificans</name>
    <dbReference type="NCBI Taxonomy" id="1968433"/>
    <lineage>
        <taxon>Bacteria</taxon>
        <taxon>Pseudomonadati</taxon>
        <taxon>Pseudomonadota</taxon>
        <taxon>Betaproteobacteria</taxon>
        <taxon>Burkholderiales</taxon>
        <taxon>Oxalobacteraceae</taxon>
        <taxon>Noviherbaspirillum</taxon>
    </lineage>
</organism>
<dbReference type="Pfam" id="PF01814">
    <property type="entry name" value="Hemerythrin"/>
    <property type="match status" value="1"/>
</dbReference>
<keyword evidence="3" id="KW-1185">Reference proteome</keyword>
<comment type="caution">
    <text evidence="2">The sequence shown here is derived from an EMBL/GenBank/DDBJ whole genome shotgun (WGS) entry which is preliminary data.</text>
</comment>
<evidence type="ECO:0000259" key="1">
    <source>
        <dbReference type="Pfam" id="PF01814"/>
    </source>
</evidence>
<sequence length="148" mass="16495">METISSHLGTDHKRCDDFFAQAETAVAGTLWTNAELAMNAFVEALEQHFAMEEQVLFPAFEEATGSNAGPTSVMRMEHRQMREVISAMNESLAQRDADGFLGYSETLNTLMQQHNMKEESILYPMSDRVLDGQQEALIGAMRETGITS</sequence>
<evidence type="ECO:0000313" key="3">
    <source>
        <dbReference type="Proteomes" id="UP000197535"/>
    </source>
</evidence>
<dbReference type="EMBL" id="LSTO01000001">
    <property type="protein sequence ID" value="OWW21460.1"/>
    <property type="molecule type" value="Genomic_DNA"/>
</dbReference>
<protein>
    <submittedName>
        <fullName evidence="2">Hemerythrin HHE cation-binding protein</fullName>
    </submittedName>
</protein>
<dbReference type="PANTHER" id="PTHR39966:SF3">
    <property type="entry name" value="DUF438 DOMAIN-CONTAINING PROTEIN"/>
    <property type="match status" value="1"/>
</dbReference>
<dbReference type="InterPro" id="IPR012312">
    <property type="entry name" value="Hemerythrin-like"/>
</dbReference>
<dbReference type="GO" id="GO:0005886">
    <property type="term" value="C:plasma membrane"/>
    <property type="evidence" value="ECO:0007669"/>
    <property type="project" value="TreeGrafter"/>
</dbReference>
<dbReference type="PANTHER" id="PTHR39966">
    <property type="entry name" value="BLL2471 PROTEIN-RELATED"/>
    <property type="match status" value="1"/>
</dbReference>